<evidence type="ECO:0000313" key="9">
    <source>
        <dbReference type="Proteomes" id="UP000466632"/>
    </source>
</evidence>
<reference evidence="8 9" key="1">
    <citation type="journal article" date="2019" name="Emerg. Microbes Infect.">
        <title>Comprehensive subspecies identification of 175 nontuberculous mycobacteria species based on 7547 genomic profiles.</title>
        <authorList>
            <person name="Matsumoto Y."/>
            <person name="Kinjo T."/>
            <person name="Motooka D."/>
            <person name="Nabeya D."/>
            <person name="Jung N."/>
            <person name="Uechi K."/>
            <person name="Horii T."/>
            <person name="Iida T."/>
            <person name="Fujita J."/>
            <person name="Nakamura S."/>
        </authorList>
    </citation>
    <scope>NUCLEOTIDE SEQUENCE [LARGE SCALE GENOMIC DNA]</scope>
    <source>
        <strain evidence="8 9">JCM 16018</strain>
    </source>
</reference>
<organism evidence="8 9">
    <name type="scientific">Mycobacterium seoulense</name>
    <dbReference type="NCBI Taxonomy" id="386911"/>
    <lineage>
        <taxon>Bacteria</taxon>
        <taxon>Bacillati</taxon>
        <taxon>Actinomycetota</taxon>
        <taxon>Actinomycetes</taxon>
        <taxon>Mycobacteriales</taxon>
        <taxon>Mycobacteriaceae</taxon>
        <taxon>Mycobacterium</taxon>
    </lineage>
</organism>
<dbReference type="AlphaFoldDB" id="A0A7I7P5Y5"/>
<feature type="region of interest" description="Disordered" evidence="7">
    <location>
        <begin position="291"/>
        <end position="327"/>
    </location>
</feature>
<dbReference type="GO" id="GO:0008168">
    <property type="term" value="F:methyltransferase activity"/>
    <property type="evidence" value="ECO:0007669"/>
    <property type="project" value="UniProtKB-UniRule"/>
</dbReference>
<proteinExistence type="inferred from homology"/>
<dbReference type="InterPro" id="IPR029063">
    <property type="entry name" value="SAM-dependent_MTases_sf"/>
</dbReference>
<dbReference type="PANTHER" id="PTHR43619">
    <property type="entry name" value="S-ADENOSYL-L-METHIONINE-DEPENDENT METHYLTRANSFERASE YKTD-RELATED"/>
    <property type="match status" value="1"/>
</dbReference>
<dbReference type="EC" id="2.1.1.-" evidence="6"/>
<dbReference type="EMBL" id="AP022582">
    <property type="protein sequence ID" value="BBY03934.1"/>
    <property type="molecule type" value="Genomic_DNA"/>
</dbReference>
<feature type="compositionally biased region" description="Basic and acidic residues" evidence="7">
    <location>
        <begin position="296"/>
        <end position="305"/>
    </location>
</feature>
<evidence type="ECO:0000256" key="1">
    <source>
        <dbReference type="ARBA" id="ARBA00003907"/>
    </source>
</evidence>
<gene>
    <name evidence="8" type="ORF">MSEO_44330</name>
</gene>
<dbReference type="Proteomes" id="UP000466632">
    <property type="component" value="Chromosome"/>
</dbReference>
<keyword evidence="4 8" id="KW-0808">Transferase</keyword>
<dbReference type="KEGG" id="mseo:MSEO_44330"/>
<name>A0A7I7P5Y5_9MYCO</name>
<dbReference type="PANTHER" id="PTHR43619:SF2">
    <property type="entry name" value="S-ADENOSYL-L-METHIONINE-DEPENDENT METHYLTRANSFERASES SUPERFAMILY PROTEIN"/>
    <property type="match status" value="1"/>
</dbReference>
<keyword evidence="5 6" id="KW-0949">S-adenosyl-L-methionine</keyword>
<evidence type="ECO:0000256" key="4">
    <source>
        <dbReference type="ARBA" id="ARBA00022679"/>
    </source>
</evidence>
<evidence type="ECO:0000313" key="8">
    <source>
        <dbReference type="EMBL" id="BBY03934.1"/>
    </source>
</evidence>
<dbReference type="RefSeq" id="WP_163683534.1">
    <property type="nucleotide sequence ID" value="NZ_AP022582.1"/>
</dbReference>
<dbReference type="GO" id="GO:0032259">
    <property type="term" value="P:methylation"/>
    <property type="evidence" value="ECO:0007669"/>
    <property type="project" value="UniProtKB-KW"/>
</dbReference>
<dbReference type="SUPFAM" id="SSF53335">
    <property type="entry name" value="S-adenosyl-L-methionine-dependent methyltransferases"/>
    <property type="match status" value="1"/>
</dbReference>
<keyword evidence="9" id="KW-1185">Reference proteome</keyword>
<comment type="function">
    <text evidence="1 6">Exhibits S-adenosyl-L-methionine-dependent methyltransferase activity.</text>
</comment>
<evidence type="ECO:0000256" key="7">
    <source>
        <dbReference type="SAM" id="MobiDB-lite"/>
    </source>
</evidence>
<dbReference type="InterPro" id="IPR011610">
    <property type="entry name" value="SAM_mthyl_Trfase_ML2640-like"/>
</dbReference>
<dbReference type="Pfam" id="PF04072">
    <property type="entry name" value="LCM"/>
    <property type="match status" value="1"/>
</dbReference>
<evidence type="ECO:0000256" key="3">
    <source>
        <dbReference type="ARBA" id="ARBA00022603"/>
    </source>
</evidence>
<sequence>MPQIHGASSDVAERVGATALGIAAARAAETAGDNPIIQDPFAQVFVDAAGIGVWNVMASPKLLAELSAAEPGLEPMVRALIGFTAVRTAFLDEFFLDAGRAGIRQIVNLAAGLDSRAWRLPWPEGTTVYELDQPTVLEFKYAALRRNGATPTANVVGVPMDLRDDWSMALQESGFDASQPTAWLAEGLLHYLPARTHDLLFDRVHALSSAASRFALNAPSSDTQAPAAGLRGTEAAGVTGQWCADEITGWLDQQGWETSALSLEDLLRHYGRVVRDTEVMPTVFISAHLPVASPTDPHHAVEPRYRRGATGGRDSASETSVGPRLGL</sequence>
<evidence type="ECO:0000256" key="5">
    <source>
        <dbReference type="ARBA" id="ARBA00022691"/>
    </source>
</evidence>
<dbReference type="NCBIfam" id="TIGR00027">
    <property type="entry name" value="mthyl_TIGR00027"/>
    <property type="match status" value="1"/>
</dbReference>
<protein>
    <recommendedName>
        <fullName evidence="6">S-adenosyl-L-methionine-dependent methyltransferase</fullName>
        <ecNumber evidence="6">2.1.1.-</ecNumber>
    </recommendedName>
</protein>
<accession>A0A7I7P5Y5</accession>
<comment type="similarity">
    <text evidence="2 6">Belongs to the UPF0677 family.</text>
</comment>
<keyword evidence="3 6" id="KW-0489">Methyltransferase</keyword>
<dbReference type="Gene3D" id="3.40.50.150">
    <property type="entry name" value="Vaccinia Virus protein VP39"/>
    <property type="match status" value="1"/>
</dbReference>
<evidence type="ECO:0000256" key="6">
    <source>
        <dbReference type="RuleBase" id="RU362030"/>
    </source>
</evidence>
<evidence type="ECO:0000256" key="2">
    <source>
        <dbReference type="ARBA" id="ARBA00008138"/>
    </source>
</evidence>
<dbReference type="InterPro" id="IPR007213">
    <property type="entry name" value="Ppm1/Ppm2/Tcmp"/>
</dbReference>